<evidence type="ECO:0000259" key="2">
    <source>
        <dbReference type="SMART" id="SM00866"/>
    </source>
</evidence>
<protein>
    <submittedName>
        <fullName evidence="3">GntR family transcriptional regulator</fullName>
    </submittedName>
</protein>
<dbReference type="InterPro" id="IPR050679">
    <property type="entry name" value="Bact_HTH_transcr_reg"/>
</dbReference>
<keyword evidence="4" id="KW-1185">Reference proteome</keyword>
<proteinExistence type="predicted"/>
<organism evidence="3 4">
    <name type="scientific">Streptomyces roseolus</name>
    <dbReference type="NCBI Taxonomy" id="67358"/>
    <lineage>
        <taxon>Bacteria</taxon>
        <taxon>Bacillati</taxon>
        <taxon>Actinomycetota</taxon>
        <taxon>Actinomycetes</taxon>
        <taxon>Kitasatosporales</taxon>
        <taxon>Streptomycetaceae</taxon>
        <taxon>Streptomyces</taxon>
    </lineage>
</organism>
<dbReference type="SUPFAM" id="SSF64288">
    <property type="entry name" value="Chorismate lyase-like"/>
    <property type="match status" value="1"/>
</dbReference>
<evidence type="ECO:0000313" key="3">
    <source>
        <dbReference type="EMBL" id="MDX2296354.1"/>
    </source>
</evidence>
<dbReference type="PANTHER" id="PTHR44846">
    <property type="entry name" value="MANNOSYL-D-GLYCERATE TRANSPORT/METABOLISM SYSTEM REPRESSOR MNGR-RELATED"/>
    <property type="match status" value="1"/>
</dbReference>
<dbReference type="EMBL" id="JAWJZF010000492">
    <property type="protein sequence ID" value="MDX2296354.1"/>
    <property type="molecule type" value="Genomic_DNA"/>
</dbReference>
<gene>
    <name evidence="3" type="ORF">R2363_29755</name>
</gene>
<accession>A0ABU4KEZ3</accession>
<sequence length="293" mass="31584">MRRPPVHLVLPVDEEADARRPVEAVVRVAEPGDDRVAAEHAEVLAGLVVVPAHRLGQLPGRGAAALLESDDVRTGGPDRGEPLGPVVLDRRAAEPQAGTWVMSRPSTSTAPESVLAGRRSQSFAELRSFARWAQAMGREATGRVLAQEYRPATPEDAARLHLAEGVPLLKVLRVRGLDGEPVLVERTVYADWISPAVETVEPDCASVTQRLYGETGLVFAHGEHVIDAVAAGARDAAPLAVRRTSPLLRVRRVTTTHDGRPLEWSDDRYRPDAVSFTVHNAIGHSPLVRTTAG</sequence>
<name>A0ABU4KEZ3_9ACTN</name>
<comment type="caution">
    <text evidence="3">The sequence shown here is derived from an EMBL/GenBank/DDBJ whole genome shotgun (WGS) entry which is preliminary data.</text>
</comment>
<dbReference type="InterPro" id="IPR011663">
    <property type="entry name" value="UTRA"/>
</dbReference>
<evidence type="ECO:0000256" key="1">
    <source>
        <dbReference type="SAM" id="MobiDB-lite"/>
    </source>
</evidence>
<dbReference type="Pfam" id="PF07702">
    <property type="entry name" value="UTRA"/>
    <property type="match status" value="1"/>
</dbReference>
<feature type="region of interest" description="Disordered" evidence="1">
    <location>
        <begin position="97"/>
        <end position="116"/>
    </location>
</feature>
<dbReference type="RefSeq" id="WP_319012524.1">
    <property type="nucleotide sequence ID" value="NZ_JAWJZF010000492.1"/>
</dbReference>
<feature type="domain" description="UbiC transcription regulator-associated" evidence="2">
    <location>
        <begin position="135"/>
        <end position="275"/>
    </location>
</feature>
<evidence type="ECO:0000313" key="4">
    <source>
        <dbReference type="Proteomes" id="UP001278571"/>
    </source>
</evidence>
<dbReference type="SMART" id="SM00866">
    <property type="entry name" value="UTRA"/>
    <property type="match status" value="1"/>
</dbReference>
<dbReference type="Proteomes" id="UP001278571">
    <property type="component" value="Unassembled WGS sequence"/>
</dbReference>
<dbReference type="Gene3D" id="3.40.1410.10">
    <property type="entry name" value="Chorismate lyase-like"/>
    <property type="match status" value="1"/>
</dbReference>
<dbReference type="InterPro" id="IPR028978">
    <property type="entry name" value="Chorismate_lyase_/UTRA_dom_sf"/>
</dbReference>
<reference evidence="3 4" key="1">
    <citation type="submission" date="2023-10" db="EMBL/GenBank/DDBJ databases">
        <authorList>
            <person name="Wang X.X."/>
        </authorList>
    </citation>
    <scope>NUCLEOTIDE SEQUENCE [LARGE SCALE GENOMIC DNA]</scope>
    <source>
        <strain evidence="3 4">NBRC 12816</strain>
    </source>
</reference>